<sequence length="82" mass="8947">MIGEMELKLDDGQIKLGHRAGFGRCSGILPKFARRFVKGIKKLTGRTSKDRRKKTERLVARMPEAVGLAGVLSAIDPPRTGG</sequence>
<name>A0A426Y1Z5_ENSVE</name>
<organism evidence="1 2">
    <name type="scientific">Ensete ventricosum</name>
    <name type="common">Abyssinian banana</name>
    <name type="synonym">Musa ensete</name>
    <dbReference type="NCBI Taxonomy" id="4639"/>
    <lineage>
        <taxon>Eukaryota</taxon>
        <taxon>Viridiplantae</taxon>
        <taxon>Streptophyta</taxon>
        <taxon>Embryophyta</taxon>
        <taxon>Tracheophyta</taxon>
        <taxon>Spermatophyta</taxon>
        <taxon>Magnoliopsida</taxon>
        <taxon>Liliopsida</taxon>
        <taxon>Zingiberales</taxon>
        <taxon>Musaceae</taxon>
        <taxon>Ensete</taxon>
    </lineage>
</organism>
<protein>
    <submittedName>
        <fullName evidence="1">Uncharacterized protein</fullName>
    </submittedName>
</protein>
<gene>
    <name evidence="1" type="ORF">B296_00047661</name>
</gene>
<proteinExistence type="predicted"/>
<evidence type="ECO:0000313" key="2">
    <source>
        <dbReference type="Proteomes" id="UP000287651"/>
    </source>
</evidence>
<dbReference type="Proteomes" id="UP000287651">
    <property type="component" value="Unassembled WGS sequence"/>
</dbReference>
<dbReference type="AlphaFoldDB" id="A0A426Y1Z5"/>
<dbReference type="EMBL" id="AMZH03015601">
    <property type="protein sequence ID" value="RRT45789.1"/>
    <property type="molecule type" value="Genomic_DNA"/>
</dbReference>
<accession>A0A426Y1Z5</accession>
<evidence type="ECO:0000313" key="1">
    <source>
        <dbReference type="EMBL" id="RRT45789.1"/>
    </source>
</evidence>
<comment type="caution">
    <text evidence="1">The sequence shown here is derived from an EMBL/GenBank/DDBJ whole genome shotgun (WGS) entry which is preliminary data.</text>
</comment>
<reference evidence="1 2" key="1">
    <citation type="journal article" date="2014" name="Agronomy (Basel)">
        <title>A Draft Genome Sequence for Ensete ventricosum, the Drought-Tolerant Tree Against Hunger.</title>
        <authorList>
            <person name="Harrison J."/>
            <person name="Moore K.A."/>
            <person name="Paszkiewicz K."/>
            <person name="Jones T."/>
            <person name="Grant M."/>
            <person name="Ambacheew D."/>
            <person name="Muzemil S."/>
            <person name="Studholme D.J."/>
        </authorList>
    </citation>
    <scope>NUCLEOTIDE SEQUENCE [LARGE SCALE GENOMIC DNA]</scope>
</reference>